<organism evidence="1 2">
    <name type="scientific">Modicella reniformis</name>
    <dbReference type="NCBI Taxonomy" id="1440133"/>
    <lineage>
        <taxon>Eukaryota</taxon>
        <taxon>Fungi</taxon>
        <taxon>Fungi incertae sedis</taxon>
        <taxon>Mucoromycota</taxon>
        <taxon>Mortierellomycotina</taxon>
        <taxon>Mortierellomycetes</taxon>
        <taxon>Mortierellales</taxon>
        <taxon>Mortierellaceae</taxon>
        <taxon>Modicella</taxon>
    </lineage>
</organism>
<feature type="non-terminal residue" evidence="1">
    <location>
        <position position="87"/>
    </location>
</feature>
<gene>
    <name evidence="1" type="ORF">BGZ65_009107</name>
</gene>
<comment type="caution">
    <text evidence="1">The sequence shown here is derived from an EMBL/GenBank/DDBJ whole genome shotgun (WGS) entry which is preliminary data.</text>
</comment>
<name>A0A9P6III2_9FUNG</name>
<keyword evidence="2" id="KW-1185">Reference proteome</keyword>
<evidence type="ECO:0000313" key="2">
    <source>
        <dbReference type="Proteomes" id="UP000749646"/>
    </source>
</evidence>
<proteinExistence type="predicted"/>
<dbReference type="AlphaFoldDB" id="A0A9P6III2"/>
<dbReference type="Proteomes" id="UP000749646">
    <property type="component" value="Unassembled WGS sequence"/>
</dbReference>
<sequence length="87" mass="10240">MDDTHLRSCLKPNAAHLAMHLEVLVRVARRTTTNEVNRHFDLTPYFPYHGQLRQDLESIMDEAYNTGTLRCKKKLQERIECEQEKAL</sequence>
<accession>A0A9P6III2</accession>
<protein>
    <submittedName>
        <fullName evidence="1">Uncharacterized protein</fullName>
    </submittedName>
</protein>
<evidence type="ECO:0000313" key="1">
    <source>
        <dbReference type="EMBL" id="KAF9923117.1"/>
    </source>
</evidence>
<reference evidence="1" key="1">
    <citation type="journal article" date="2020" name="Fungal Divers.">
        <title>Resolving the Mortierellaceae phylogeny through synthesis of multi-gene phylogenetics and phylogenomics.</title>
        <authorList>
            <person name="Vandepol N."/>
            <person name="Liber J."/>
            <person name="Desiro A."/>
            <person name="Na H."/>
            <person name="Kennedy M."/>
            <person name="Barry K."/>
            <person name="Grigoriev I.V."/>
            <person name="Miller A.N."/>
            <person name="O'Donnell K."/>
            <person name="Stajich J.E."/>
            <person name="Bonito G."/>
        </authorList>
    </citation>
    <scope>NUCLEOTIDE SEQUENCE</scope>
    <source>
        <strain evidence="1">MES-2147</strain>
    </source>
</reference>
<dbReference type="EMBL" id="JAAAHW010010751">
    <property type="protein sequence ID" value="KAF9923117.1"/>
    <property type="molecule type" value="Genomic_DNA"/>
</dbReference>